<evidence type="ECO:0000313" key="2">
    <source>
        <dbReference type="Proteomes" id="UP000294335"/>
    </source>
</evidence>
<name>A0AAQ1P9P3_9PSED</name>
<organism evidence="1 2">
    <name type="scientific">Pseudomonas inefficax</name>
    <dbReference type="NCBI Taxonomy" id="2078786"/>
    <lineage>
        <taxon>Bacteria</taxon>
        <taxon>Pseudomonadati</taxon>
        <taxon>Pseudomonadota</taxon>
        <taxon>Gammaproteobacteria</taxon>
        <taxon>Pseudomonadales</taxon>
        <taxon>Pseudomonadaceae</taxon>
        <taxon>Pseudomonas</taxon>
    </lineage>
</organism>
<protein>
    <submittedName>
        <fullName evidence="1">Uncharacterized protein</fullName>
    </submittedName>
</protein>
<accession>A0AAQ1P9P3</accession>
<dbReference type="EMBL" id="OPYN01000110">
    <property type="protein sequence ID" value="SPO61036.1"/>
    <property type="molecule type" value="Genomic_DNA"/>
</dbReference>
<keyword evidence="2" id="KW-1185">Reference proteome</keyword>
<feature type="non-terminal residue" evidence="1">
    <location>
        <position position="31"/>
    </location>
</feature>
<proteinExistence type="predicted"/>
<dbReference type="Proteomes" id="UP000294335">
    <property type="component" value="Unassembled WGS sequence"/>
</dbReference>
<comment type="caution">
    <text evidence="1">The sequence shown here is derived from an EMBL/GenBank/DDBJ whole genome shotgun (WGS) entry which is preliminary data.</text>
</comment>
<dbReference type="AlphaFoldDB" id="A0AAQ1P9P3"/>
<evidence type="ECO:0000313" key="1">
    <source>
        <dbReference type="EMBL" id="SPO61036.1"/>
    </source>
</evidence>
<gene>
    <name evidence="1" type="ORF">JV551A3_V1_1100002</name>
</gene>
<sequence length="31" mass="3336">MPSLAMDAFDSRRADELATLLALHEQGSFAA</sequence>
<reference evidence="1 2" key="1">
    <citation type="submission" date="2018-02" db="EMBL/GenBank/DDBJ databases">
        <authorList>
            <person name="Dubost A."/>
        </authorList>
    </citation>
    <scope>NUCLEOTIDE SEQUENCE [LARGE SCALE GENOMIC DNA]</scope>
    <source>
        <strain evidence="2">JV551A3</strain>
    </source>
</reference>